<gene>
    <name evidence="2" type="ORF">ILEXP_LOCUS16676</name>
</gene>
<feature type="domain" description="Purple acid phosphatase Fn3-like" evidence="1">
    <location>
        <begin position="158"/>
        <end position="267"/>
    </location>
</feature>
<dbReference type="EMBL" id="CAUOFW020001787">
    <property type="protein sequence ID" value="CAK9148705.1"/>
    <property type="molecule type" value="Genomic_DNA"/>
</dbReference>
<comment type="caution">
    <text evidence="2">The sequence shown here is derived from an EMBL/GenBank/DDBJ whole genome shotgun (WGS) entry which is preliminary data.</text>
</comment>
<dbReference type="Proteomes" id="UP001642360">
    <property type="component" value="Unassembled WGS sequence"/>
</dbReference>
<evidence type="ECO:0000313" key="3">
    <source>
        <dbReference type="Proteomes" id="UP001642360"/>
    </source>
</evidence>
<dbReference type="AlphaFoldDB" id="A0ABC8RVW5"/>
<sequence>MDFLVELNIITIRSGTRSASPSENSICSVLSVPLDRLAKSPGASTCPQLAPLTTKTRNVFPNIIVIWEEFESWTNVGRTALAGKASMMCEIFYHVNSGTVTAHRDGGEQPLAKIATHNAVYALHDAASIRAYLLVLGTKVNRFCKETNLMMYILVHVLGEDAQWINVELSFPNPSEDDWVGVFSPAKFNSSTCPPEGNPRQQAPYICSAPIKYKYANDSSSDYTKTGNASLQFQLINQRADFSFALFSGGFSNPKLVAISNAITFANPKAPLYPRLALGKSWNEMTVTWTSGYNIDEAVPFVEWGLGGEHQKQSPAGTLTFH</sequence>
<dbReference type="Pfam" id="PF17808">
    <property type="entry name" value="fn3_PAP"/>
    <property type="match status" value="1"/>
</dbReference>
<protein>
    <recommendedName>
        <fullName evidence="1">Purple acid phosphatase Fn3-like domain-containing protein</fullName>
    </recommendedName>
</protein>
<dbReference type="PANTHER" id="PTHR45778">
    <property type="entry name" value="PURPLE ACID PHOSPHATASE-RELATED"/>
    <property type="match status" value="1"/>
</dbReference>
<keyword evidence="3" id="KW-1185">Reference proteome</keyword>
<evidence type="ECO:0000313" key="2">
    <source>
        <dbReference type="EMBL" id="CAK9148705.1"/>
    </source>
</evidence>
<proteinExistence type="predicted"/>
<name>A0ABC8RVW5_9AQUA</name>
<organism evidence="2 3">
    <name type="scientific">Ilex paraguariensis</name>
    <name type="common">yerba mate</name>
    <dbReference type="NCBI Taxonomy" id="185542"/>
    <lineage>
        <taxon>Eukaryota</taxon>
        <taxon>Viridiplantae</taxon>
        <taxon>Streptophyta</taxon>
        <taxon>Embryophyta</taxon>
        <taxon>Tracheophyta</taxon>
        <taxon>Spermatophyta</taxon>
        <taxon>Magnoliopsida</taxon>
        <taxon>eudicotyledons</taxon>
        <taxon>Gunneridae</taxon>
        <taxon>Pentapetalae</taxon>
        <taxon>asterids</taxon>
        <taxon>campanulids</taxon>
        <taxon>Aquifoliales</taxon>
        <taxon>Aquifoliaceae</taxon>
        <taxon>Ilex</taxon>
    </lineage>
</organism>
<accession>A0ABC8RVW5</accession>
<reference evidence="2 3" key="1">
    <citation type="submission" date="2024-02" db="EMBL/GenBank/DDBJ databases">
        <authorList>
            <person name="Vignale AGUSTIN F."/>
            <person name="Sosa J E."/>
            <person name="Modenutti C."/>
        </authorList>
    </citation>
    <scope>NUCLEOTIDE SEQUENCE [LARGE SCALE GENOMIC DNA]</scope>
</reference>
<dbReference type="InterPro" id="IPR008963">
    <property type="entry name" value="Purple_acid_Pase-like_N"/>
</dbReference>
<dbReference type="SUPFAM" id="SSF49363">
    <property type="entry name" value="Purple acid phosphatase, N-terminal domain"/>
    <property type="match status" value="1"/>
</dbReference>
<dbReference type="PANTHER" id="PTHR45778:SF44">
    <property type="entry name" value="PURPLE ACID PHOSPHATASE"/>
    <property type="match status" value="1"/>
</dbReference>
<dbReference type="InterPro" id="IPR040974">
    <property type="entry name" value="Fn3_PAP"/>
</dbReference>
<evidence type="ECO:0000259" key="1">
    <source>
        <dbReference type="Pfam" id="PF17808"/>
    </source>
</evidence>